<dbReference type="AlphaFoldDB" id="A0A2T2XDL6"/>
<gene>
    <name evidence="1" type="ORF">C7B46_13750</name>
</gene>
<dbReference type="EMBL" id="PXYW01000036">
    <property type="protein sequence ID" value="PSR32580.1"/>
    <property type="molecule type" value="Genomic_DNA"/>
</dbReference>
<dbReference type="SUPFAM" id="SSF53850">
    <property type="entry name" value="Periplasmic binding protein-like II"/>
    <property type="match status" value="1"/>
</dbReference>
<protein>
    <recommendedName>
        <fullName evidence="3">Sugar ABC transporter substrate-binding protein</fullName>
    </recommendedName>
</protein>
<evidence type="ECO:0000313" key="1">
    <source>
        <dbReference type="EMBL" id="PSR32580.1"/>
    </source>
</evidence>
<dbReference type="PROSITE" id="PS51257">
    <property type="entry name" value="PROKAR_LIPOPROTEIN"/>
    <property type="match status" value="1"/>
</dbReference>
<dbReference type="Proteomes" id="UP000242972">
    <property type="component" value="Unassembled WGS sequence"/>
</dbReference>
<dbReference type="Pfam" id="PF01547">
    <property type="entry name" value="SBP_bac_1"/>
    <property type="match status" value="1"/>
</dbReference>
<name>A0A2T2XDL6_9FIRM</name>
<dbReference type="InterPro" id="IPR006059">
    <property type="entry name" value="SBP"/>
</dbReference>
<sequence>MNNQRKRRIGVGVALALGTAGLTGCGSTASSPPHSVTNVVVWSESRTGVVPIDNATDKAMEAAFDKAYPQYHLELSRLPSSTYRTKDFAALQANQPIDVIKMDNADLATYWYDGAITPLNKYLPQWSHHLRMNLFTTTSVDGHILGVPDNSYALALVVRKDWLQQYHLPQPTTWTTFLHDAQVFEQHGHIGFAESYQIKNGAFGWQYESWLYAAGATSFVPDSSGQGWKPTFQQAPGIATARFLRTLQQDHVISPNATTLPWIETWTQYTDGQAGMVIAANSIIPAIEQAGLLNKSEVIPIPSPTHPYGKPVALAGGSFYFLNSHAPNKAGGLAFLHWLLTKSVQIKQVTGSWAKGDVPIELSALTDVNAAALRGNNPLDLGFQRVLEGPIRQEPAIKGYTADKTVLSEALVKIMVDGAPISATLSQTANTLAASTQ</sequence>
<organism evidence="1 2">
    <name type="scientific">Sulfobacillus benefaciens</name>
    <dbReference type="NCBI Taxonomy" id="453960"/>
    <lineage>
        <taxon>Bacteria</taxon>
        <taxon>Bacillati</taxon>
        <taxon>Bacillota</taxon>
        <taxon>Clostridia</taxon>
        <taxon>Eubacteriales</taxon>
        <taxon>Clostridiales Family XVII. Incertae Sedis</taxon>
        <taxon>Sulfobacillus</taxon>
    </lineage>
</organism>
<evidence type="ECO:0008006" key="3">
    <source>
        <dbReference type="Google" id="ProtNLM"/>
    </source>
</evidence>
<comment type="caution">
    <text evidence="1">The sequence shown here is derived from an EMBL/GenBank/DDBJ whole genome shotgun (WGS) entry which is preliminary data.</text>
</comment>
<reference evidence="1 2" key="1">
    <citation type="journal article" date="2014" name="BMC Genomics">
        <title>Comparison of environmental and isolate Sulfobacillus genomes reveals diverse carbon, sulfur, nitrogen, and hydrogen metabolisms.</title>
        <authorList>
            <person name="Justice N.B."/>
            <person name="Norman A."/>
            <person name="Brown C.T."/>
            <person name="Singh A."/>
            <person name="Thomas B.C."/>
            <person name="Banfield J.F."/>
        </authorList>
    </citation>
    <scope>NUCLEOTIDE SEQUENCE [LARGE SCALE GENOMIC DNA]</scope>
    <source>
        <strain evidence="1">AMDSBA4</strain>
    </source>
</reference>
<dbReference type="InterPro" id="IPR050490">
    <property type="entry name" value="Bact_solute-bd_prot1"/>
</dbReference>
<accession>A0A2T2XDL6</accession>
<dbReference type="PANTHER" id="PTHR43649">
    <property type="entry name" value="ARABINOSE-BINDING PROTEIN-RELATED"/>
    <property type="match status" value="1"/>
</dbReference>
<evidence type="ECO:0000313" key="2">
    <source>
        <dbReference type="Proteomes" id="UP000242972"/>
    </source>
</evidence>
<proteinExistence type="predicted"/>
<dbReference type="PANTHER" id="PTHR43649:SF12">
    <property type="entry name" value="DIACETYLCHITOBIOSE BINDING PROTEIN DASA"/>
    <property type="match status" value="1"/>
</dbReference>
<dbReference type="Gene3D" id="3.40.190.10">
    <property type="entry name" value="Periplasmic binding protein-like II"/>
    <property type="match status" value="1"/>
</dbReference>